<sequence length="41" mass="4760">FFFVLEIQCLKSHRALYSVVYNVFNVALQVCAIQVNLVKLE</sequence>
<dbReference type="EMBL" id="HADW01020772">
    <property type="protein sequence ID" value="SBP22172.1"/>
    <property type="molecule type" value="Transcribed_RNA"/>
</dbReference>
<reference evidence="1" key="1">
    <citation type="submission" date="2016-05" db="EMBL/GenBank/DDBJ databases">
        <authorList>
            <person name="Lavstsen T."/>
            <person name="Jespersen J.S."/>
        </authorList>
    </citation>
    <scope>NUCLEOTIDE SEQUENCE</scope>
    <source>
        <tissue evidence="1">Brain</tissue>
    </source>
</reference>
<protein>
    <submittedName>
        <fullName evidence="1">Uncharacterized protein</fullName>
    </submittedName>
</protein>
<accession>A0A1A7XVL4</accession>
<gene>
    <name evidence="1" type="primary">Nfu_g_1_012824</name>
</gene>
<reference evidence="1" key="2">
    <citation type="submission" date="2016-06" db="EMBL/GenBank/DDBJ databases">
        <title>The genome of a short-lived fish provides insights into sex chromosome evolution and the genetic control of aging.</title>
        <authorList>
            <person name="Reichwald K."/>
            <person name="Felder M."/>
            <person name="Petzold A."/>
            <person name="Koch P."/>
            <person name="Groth M."/>
            <person name="Platzer M."/>
        </authorList>
    </citation>
    <scope>NUCLEOTIDE SEQUENCE</scope>
    <source>
        <tissue evidence="1">Brain</tissue>
    </source>
</reference>
<feature type="non-terminal residue" evidence="1">
    <location>
        <position position="1"/>
    </location>
</feature>
<dbReference type="AlphaFoldDB" id="A0A1A7XVL4"/>
<name>A0A1A7XVL4_9TELE</name>
<evidence type="ECO:0000313" key="1">
    <source>
        <dbReference type="EMBL" id="SBP22172.1"/>
    </source>
</evidence>
<feature type="non-terminal residue" evidence="1">
    <location>
        <position position="41"/>
    </location>
</feature>
<organism evidence="1">
    <name type="scientific">Iconisemion striatum</name>
    <dbReference type="NCBI Taxonomy" id="60296"/>
    <lineage>
        <taxon>Eukaryota</taxon>
        <taxon>Metazoa</taxon>
        <taxon>Chordata</taxon>
        <taxon>Craniata</taxon>
        <taxon>Vertebrata</taxon>
        <taxon>Euteleostomi</taxon>
        <taxon>Actinopterygii</taxon>
        <taxon>Neopterygii</taxon>
        <taxon>Teleostei</taxon>
        <taxon>Neoteleostei</taxon>
        <taxon>Acanthomorphata</taxon>
        <taxon>Ovalentaria</taxon>
        <taxon>Atherinomorphae</taxon>
        <taxon>Cyprinodontiformes</taxon>
        <taxon>Nothobranchiidae</taxon>
        <taxon>Iconisemion</taxon>
    </lineage>
</organism>
<proteinExistence type="predicted"/>